<dbReference type="EMBL" id="OB660846">
    <property type="protein sequence ID" value="CAD7226513.1"/>
    <property type="molecule type" value="Genomic_DNA"/>
</dbReference>
<name>A0A7R8ZNI0_9CRUS</name>
<protein>
    <submittedName>
        <fullName evidence="2">Uncharacterized protein</fullName>
    </submittedName>
</protein>
<evidence type="ECO:0000313" key="2">
    <source>
        <dbReference type="EMBL" id="CAD7226513.1"/>
    </source>
</evidence>
<proteinExistence type="predicted"/>
<feature type="compositionally biased region" description="Acidic residues" evidence="1">
    <location>
        <begin position="184"/>
        <end position="194"/>
    </location>
</feature>
<organism evidence="2">
    <name type="scientific">Cyprideis torosa</name>
    <dbReference type="NCBI Taxonomy" id="163714"/>
    <lineage>
        <taxon>Eukaryota</taxon>
        <taxon>Metazoa</taxon>
        <taxon>Ecdysozoa</taxon>
        <taxon>Arthropoda</taxon>
        <taxon>Crustacea</taxon>
        <taxon>Oligostraca</taxon>
        <taxon>Ostracoda</taxon>
        <taxon>Podocopa</taxon>
        <taxon>Podocopida</taxon>
        <taxon>Cytherocopina</taxon>
        <taxon>Cytheroidea</taxon>
        <taxon>Cytherideidae</taxon>
        <taxon>Cyprideis</taxon>
    </lineage>
</organism>
<accession>A0A7R8ZNI0</accession>
<feature type="region of interest" description="Disordered" evidence="1">
    <location>
        <begin position="425"/>
        <end position="459"/>
    </location>
</feature>
<feature type="compositionally biased region" description="Acidic residues" evidence="1">
    <location>
        <begin position="232"/>
        <end position="243"/>
    </location>
</feature>
<feature type="compositionally biased region" description="Basic and acidic residues" evidence="1">
    <location>
        <begin position="155"/>
        <end position="169"/>
    </location>
</feature>
<feature type="region of interest" description="Disordered" evidence="1">
    <location>
        <begin position="82"/>
        <end position="277"/>
    </location>
</feature>
<dbReference type="AlphaFoldDB" id="A0A7R8ZNI0"/>
<gene>
    <name evidence="2" type="ORF">CTOB1V02_LOCUS4431</name>
</gene>
<feature type="compositionally biased region" description="Basic and acidic residues" evidence="1">
    <location>
        <begin position="195"/>
        <end position="215"/>
    </location>
</feature>
<feature type="compositionally biased region" description="Polar residues" evidence="1">
    <location>
        <begin position="135"/>
        <end position="154"/>
    </location>
</feature>
<sequence>MLWISTERCFISALREAVCPEGYVLRDGICTTVKIVRPTVSVFIVRPRILTFLLDSFKGFGGSDLLPYGSSRLPSQGFISAAEFEPRDKTESDKHNEPKKSEREENILEIKINQDGDMTIIRTETNKNPSDDEPTNSSDEPINAAEEQSTINTVEHNEEEPVNKVEQEKLINIAEEQGTINAAGEEEPINEEDDTKNTTEQEESINKGDDTKNTAEQEESINEDYDTKNTAEQEESINEDEEQGTINMAASQEKPDPAAGEENVKIDEQDPLENAIDETPIKMTIFEIDAEDFLCDDLEDISSSEEDDPLTAAELVTHTSDGFKHTLSFPTTIYSGTGQGDVSKAGDPGISRGAGACAFGFSDQTNRAESLEDIAGGDRVLEEISLSHFHVTRNTTGPSVADSEADGMSSKIEAQSAWTRELFDALVPPPGRDSLSPPEPLHRSPSDSSSSSSSEFGDTLFPRRRDDLAYLTEDAVNVNPHPSLNSNGGQTASWWMEGDALEREFRRAYPSLASTMTFDGGGNYLFELFNRRFDRSLHDLRSEALRTLEEDMARGRYDTEEGQFIQVLHVTPAEFHNARERVGATVELTGLSSGGGAEDALLATCSPGVSAAPPAIAGGCPTRENSLVVNRSTSTNNG</sequence>
<evidence type="ECO:0000256" key="1">
    <source>
        <dbReference type="SAM" id="MobiDB-lite"/>
    </source>
</evidence>
<reference evidence="2" key="1">
    <citation type="submission" date="2020-11" db="EMBL/GenBank/DDBJ databases">
        <authorList>
            <person name="Tran Van P."/>
        </authorList>
    </citation>
    <scope>NUCLEOTIDE SEQUENCE</scope>
</reference>
<feature type="compositionally biased region" description="Basic and acidic residues" evidence="1">
    <location>
        <begin position="84"/>
        <end position="114"/>
    </location>
</feature>